<keyword evidence="2" id="KW-1185">Reference proteome</keyword>
<dbReference type="Proteomes" id="UP000076858">
    <property type="component" value="Unassembled WGS sequence"/>
</dbReference>
<accession>A0A0P5W3N9</accession>
<evidence type="ECO:0000313" key="2">
    <source>
        <dbReference type="Proteomes" id="UP000076858"/>
    </source>
</evidence>
<gene>
    <name evidence="1" type="ORF">APZ42_024236</name>
</gene>
<name>A0A0P5W3N9_9CRUS</name>
<dbReference type="EMBL" id="LRGB01001581">
    <property type="protein sequence ID" value="KZS11413.1"/>
    <property type="molecule type" value="Genomic_DNA"/>
</dbReference>
<reference evidence="1 2" key="1">
    <citation type="submission" date="2016-03" db="EMBL/GenBank/DDBJ databases">
        <title>EvidentialGene: Evidence-directed Construction of Genes on Genomes.</title>
        <authorList>
            <person name="Gilbert D.G."/>
            <person name="Choi J.-H."/>
            <person name="Mockaitis K."/>
            <person name="Colbourne J."/>
            <person name="Pfrender M."/>
        </authorList>
    </citation>
    <scope>NUCLEOTIDE SEQUENCE [LARGE SCALE GENOMIC DNA]</scope>
    <source>
        <strain evidence="1 2">Xinb3</strain>
        <tissue evidence="1">Complete organism</tissue>
    </source>
</reference>
<evidence type="ECO:0000313" key="1">
    <source>
        <dbReference type="EMBL" id="KZS11413.1"/>
    </source>
</evidence>
<dbReference type="AlphaFoldDB" id="A0A0P5W3N9"/>
<sequence>MSLKFCIYSYFFYILDKAYRVSYQVDKCSASARFLSRCNSHVSYQLSCGSCGWIGTEQTVD</sequence>
<comment type="caution">
    <text evidence="1">The sequence shown here is derived from an EMBL/GenBank/DDBJ whole genome shotgun (WGS) entry which is preliminary data.</text>
</comment>
<protein>
    <submittedName>
        <fullName evidence="1">Uncharacterized protein</fullName>
    </submittedName>
</protein>
<organism evidence="1 2">
    <name type="scientific">Daphnia magna</name>
    <dbReference type="NCBI Taxonomy" id="35525"/>
    <lineage>
        <taxon>Eukaryota</taxon>
        <taxon>Metazoa</taxon>
        <taxon>Ecdysozoa</taxon>
        <taxon>Arthropoda</taxon>
        <taxon>Crustacea</taxon>
        <taxon>Branchiopoda</taxon>
        <taxon>Diplostraca</taxon>
        <taxon>Cladocera</taxon>
        <taxon>Anomopoda</taxon>
        <taxon>Daphniidae</taxon>
        <taxon>Daphnia</taxon>
    </lineage>
</organism>
<proteinExistence type="predicted"/>